<dbReference type="Gene3D" id="3.40.50.720">
    <property type="entry name" value="NAD(P)-binding Rossmann-like Domain"/>
    <property type="match status" value="1"/>
</dbReference>
<accession>A0ABV9G019</accession>
<evidence type="ECO:0000256" key="2">
    <source>
        <dbReference type="SAM" id="MobiDB-lite"/>
    </source>
</evidence>
<name>A0ABV9G019_9ACTN</name>
<gene>
    <name evidence="4" type="ORF">ACFO9E_03045</name>
</gene>
<dbReference type="SUPFAM" id="SSF51735">
    <property type="entry name" value="NAD(P)-binding Rossmann-fold domains"/>
    <property type="match status" value="1"/>
</dbReference>
<dbReference type="InterPro" id="IPR036291">
    <property type="entry name" value="NAD(P)-bd_dom_sf"/>
</dbReference>
<feature type="region of interest" description="Disordered" evidence="2">
    <location>
        <begin position="378"/>
        <end position="398"/>
    </location>
</feature>
<dbReference type="Pfam" id="PF01370">
    <property type="entry name" value="Epimerase"/>
    <property type="match status" value="1"/>
</dbReference>
<sequence>MQDSIHSICGIHGYRGHALPVHMPPATSPPATPHRQKWSDGVMERPKYLVTGGAGFIGSHLVDALLARGEPVVVLDDLSTGRMENLAGARGQDNFKFVHGSVLDASLVDELVRDCDSVMHLAAAVGVKLIVEQPLNSFTINTKGTETVIGSAHRYGRRVILASTSEIYGKNSSGPLSETSDRILGSPSIPRWSYSTAKAVDEILAELYRREYGLRSTIVRFFNTVGPRQSPAYGMVIPRFARQAVRGEPLTVYGTGEQSRCFLHVADVVEALLSLIDLPDAVGETFNIGSDEEISILDLAERIIACAESTSSVNRLSYSEAYGPGFEDMERRVPDTTKLRAFTGWQPHRNLDDVLADAVADARSEVSRQVLGLVAEGQAKGDTDSSTGQTVLAGPCPV</sequence>
<reference evidence="5" key="1">
    <citation type="journal article" date="2019" name="Int. J. Syst. Evol. Microbiol.">
        <title>The Global Catalogue of Microorganisms (GCM) 10K type strain sequencing project: providing services to taxonomists for standard genome sequencing and annotation.</title>
        <authorList>
            <consortium name="The Broad Institute Genomics Platform"/>
            <consortium name="The Broad Institute Genome Sequencing Center for Infectious Disease"/>
            <person name="Wu L."/>
            <person name="Ma J."/>
        </authorList>
    </citation>
    <scope>NUCLEOTIDE SEQUENCE [LARGE SCALE GENOMIC DNA]</scope>
    <source>
        <strain evidence="5">CGMCC 4.7139</strain>
    </source>
</reference>
<protein>
    <submittedName>
        <fullName evidence="4">NAD-dependent epimerase/dehydratase family protein</fullName>
    </submittedName>
</protein>
<dbReference type="Proteomes" id="UP001595993">
    <property type="component" value="Unassembled WGS sequence"/>
</dbReference>
<evidence type="ECO:0000313" key="5">
    <source>
        <dbReference type="Proteomes" id="UP001595993"/>
    </source>
</evidence>
<evidence type="ECO:0000256" key="1">
    <source>
        <dbReference type="ARBA" id="ARBA00007637"/>
    </source>
</evidence>
<comment type="similarity">
    <text evidence="1">Belongs to the NAD(P)-dependent epimerase/dehydratase family.</text>
</comment>
<evidence type="ECO:0000259" key="3">
    <source>
        <dbReference type="Pfam" id="PF01370"/>
    </source>
</evidence>
<organism evidence="4 5">
    <name type="scientific">Streptomyces maoxianensis</name>
    <dbReference type="NCBI Taxonomy" id="1459942"/>
    <lineage>
        <taxon>Bacteria</taxon>
        <taxon>Bacillati</taxon>
        <taxon>Actinomycetota</taxon>
        <taxon>Actinomycetes</taxon>
        <taxon>Kitasatosporales</taxon>
        <taxon>Streptomycetaceae</taxon>
        <taxon>Streptomyces</taxon>
    </lineage>
</organism>
<proteinExistence type="inferred from homology"/>
<comment type="caution">
    <text evidence="4">The sequence shown here is derived from an EMBL/GenBank/DDBJ whole genome shotgun (WGS) entry which is preliminary data.</text>
</comment>
<dbReference type="EMBL" id="JBHSFE010000004">
    <property type="protein sequence ID" value="MFC4606808.1"/>
    <property type="molecule type" value="Genomic_DNA"/>
</dbReference>
<evidence type="ECO:0000313" key="4">
    <source>
        <dbReference type="EMBL" id="MFC4606808.1"/>
    </source>
</evidence>
<dbReference type="PANTHER" id="PTHR43000">
    <property type="entry name" value="DTDP-D-GLUCOSE 4,6-DEHYDRATASE-RELATED"/>
    <property type="match status" value="1"/>
</dbReference>
<feature type="domain" description="NAD-dependent epimerase/dehydratase" evidence="3">
    <location>
        <begin position="49"/>
        <end position="289"/>
    </location>
</feature>
<dbReference type="RefSeq" id="WP_251017952.1">
    <property type="nucleotide sequence ID" value="NZ_JBHSFE010000004.1"/>
</dbReference>
<keyword evidence="5" id="KW-1185">Reference proteome</keyword>
<dbReference type="InterPro" id="IPR001509">
    <property type="entry name" value="Epimerase_deHydtase"/>
</dbReference>